<keyword evidence="3" id="KW-1185">Reference proteome</keyword>
<dbReference type="InterPro" id="IPR022488">
    <property type="entry name" value="PPK2-related"/>
</dbReference>
<reference evidence="2 3" key="1">
    <citation type="submission" date="2019-08" db="EMBL/GenBank/DDBJ databases">
        <title>Parahaliea maris sp. nov., isolated from the surface seawater.</title>
        <authorList>
            <person name="Liu Y."/>
        </authorList>
    </citation>
    <scope>NUCLEOTIDE SEQUENCE [LARGE SCALE GENOMIC DNA]</scope>
    <source>
        <strain evidence="2 3">S2-26</strain>
    </source>
</reference>
<comment type="caution">
    <text evidence="2">The sequence shown here is derived from an EMBL/GenBank/DDBJ whole genome shotgun (WGS) entry which is preliminary data.</text>
</comment>
<dbReference type="Proteomes" id="UP000321933">
    <property type="component" value="Unassembled WGS sequence"/>
</dbReference>
<dbReference type="AlphaFoldDB" id="A0A5C8ZR90"/>
<dbReference type="InterPro" id="IPR022489">
    <property type="entry name" value="PolyP_AMP_Tfrase"/>
</dbReference>
<protein>
    <submittedName>
        <fullName evidence="2">Polyphosphate:AMP phosphotransferase</fullName>
    </submittedName>
</protein>
<dbReference type="GO" id="GO:0043751">
    <property type="term" value="F:polyphosphate:AMP phosphotransferase activity"/>
    <property type="evidence" value="ECO:0007669"/>
    <property type="project" value="InterPro"/>
</dbReference>
<dbReference type="GO" id="GO:0006797">
    <property type="term" value="P:polyphosphate metabolic process"/>
    <property type="evidence" value="ECO:0007669"/>
    <property type="project" value="InterPro"/>
</dbReference>
<dbReference type="EMBL" id="VRYZ01000005">
    <property type="protein sequence ID" value="TXS91016.1"/>
    <property type="molecule type" value="Genomic_DNA"/>
</dbReference>
<dbReference type="PANTHER" id="PTHR34383">
    <property type="entry name" value="POLYPHOSPHATE:AMP PHOSPHOTRANSFERASE-RELATED"/>
    <property type="match status" value="1"/>
</dbReference>
<feature type="domain" description="Polyphosphate kinase-2-related" evidence="1">
    <location>
        <begin position="268"/>
        <end position="489"/>
    </location>
</feature>
<evidence type="ECO:0000313" key="2">
    <source>
        <dbReference type="EMBL" id="TXS91016.1"/>
    </source>
</evidence>
<name>A0A5C8ZR90_9GAMM</name>
<accession>A0A5C8ZR90</accession>
<organism evidence="2 3">
    <name type="scientific">Parahaliea aestuarii</name>
    <dbReference type="NCBI Taxonomy" id="1852021"/>
    <lineage>
        <taxon>Bacteria</taxon>
        <taxon>Pseudomonadati</taxon>
        <taxon>Pseudomonadota</taxon>
        <taxon>Gammaproteobacteria</taxon>
        <taxon>Cellvibrionales</taxon>
        <taxon>Halieaceae</taxon>
        <taxon>Parahaliea</taxon>
    </lineage>
</organism>
<dbReference type="OrthoDB" id="9775224at2"/>
<sequence length="492" mass="57244">MFEALETGKRLDKATFDARELVLREQLLQYQFRLVDHKVPTIIVVAGVDGAGKGSLVHQLNTWMDPRGIETNALWMHSDEEESRPYYWRYWRCLPRRGEIGVFLGSWYTRLIRERLEDKTDAARQARRLAQINDFERLLCADGYLIVKLWLHVSSETQHLQLTEEAPRQQQNPRIEADASAWQKVYPQVLQCAQEVILASDTAHAPWHLVEADDRNYREIACGEILLEAMRGHLEQPRPPAAEPLPALADTSGGQPTVLDRVDSKASLAKEDYRKLLPQCQARLQDLAWKAHRQRRSFVAVFEGWDAAGKGSAIRRVTGAVDPRLYHLAQYAAPTDEELDHHYLWRFWRKIQRDGRATLFDRSWYGRVLVERVEGFATNAQWQRAYNEINQFEAQLLEHGTVLCKFWIHISSQEQLARFKARENTPHKRYKITDDDWRNRDKWRDYELAVEDMVAHTSTSLAPWTLVAGNDKHYARIQILETLCQALEQALD</sequence>
<proteinExistence type="predicted"/>
<evidence type="ECO:0000259" key="1">
    <source>
        <dbReference type="Pfam" id="PF03976"/>
    </source>
</evidence>
<dbReference type="Gene3D" id="3.40.50.300">
    <property type="entry name" value="P-loop containing nucleotide triphosphate hydrolases"/>
    <property type="match status" value="2"/>
</dbReference>
<dbReference type="Pfam" id="PF03976">
    <property type="entry name" value="PPK2"/>
    <property type="match status" value="2"/>
</dbReference>
<keyword evidence="2" id="KW-0808">Transferase</keyword>
<evidence type="ECO:0000313" key="3">
    <source>
        <dbReference type="Proteomes" id="UP000321933"/>
    </source>
</evidence>
<dbReference type="SUPFAM" id="SSF52540">
    <property type="entry name" value="P-loop containing nucleoside triphosphate hydrolases"/>
    <property type="match status" value="2"/>
</dbReference>
<dbReference type="InterPro" id="IPR027417">
    <property type="entry name" value="P-loop_NTPase"/>
</dbReference>
<dbReference type="PANTHER" id="PTHR34383:SF3">
    <property type="entry name" value="POLYPHOSPHATE:AMP PHOSPHOTRANSFERASE"/>
    <property type="match status" value="1"/>
</dbReference>
<gene>
    <name evidence="2" type="primary">pap</name>
    <name evidence="2" type="ORF">FVW59_12450</name>
</gene>
<feature type="domain" description="Polyphosphate kinase-2-related" evidence="1">
    <location>
        <begin position="11"/>
        <end position="233"/>
    </location>
</feature>
<dbReference type="NCBIfam" id="TIGR03708">
    <property type="entry name" value="poly_P_AMP_trns"/>
    <property type="match status" value="1"/>
</dbReference>
<dbReference type="RefSeq" id="WP_148064672.1">
    <property type="nucleotide sequence ID" value="NZ_VRYZ01000005.1"/>
</dbReference>